<dbReference type="Pfam" id="PF00106">
    <property type="entry name" value="adh_short"/>
    <property type="match status" value="1"/>
</dbReference>
<gene>
    <name evidence="2" type="ORF">B1B_01000</name>
</gene>
<accession>T1C6B0</accession>
<dbReference type="GO" id="GO:0016491">
    <property type="term" value="F:oxidoreductase activity"/>
    <property type="evidence" value="ECO:0007669"/>
    <property type="project" value="UniProtKB-KW"/>
</dbReference>
<comment type="caution">
    <text evidence="2">The sequence shown here is derived from an EMBL/GenBank/DDBJ whole genome shotgun (WGS) entry which is preliminary data.</text>
</comment>
<evidence type="ECO:0000313" key="2">
    <source>
        <dbReference type="EMBL" id="EQD77557.1"/>
    </source>
</evidence>
<dbReference type="Gene3D" id="3.40.50.720">
    <property type="entry name" value="NAD(P)-binding Rossmann-like Domain"/>
    <property type="match status" value="1"/>
</dbReference>
<dbReference type="InterPro" id="IPR020904">
    <property type="entry name" value="Sc_DH/Rdtase_CS"/>
</dbReference>
<reference evidence="2" key="2">
    <citation type="journal article" date="2014" name="ISME J.">
        <title>Microbial stratification in low pH oxic and suboxic macroscopic growths along an acid mine drainage.</title>
        <authorList>
            <person name="Mendez-Garcia C."/>
            <person name="Mesa V."/>
            <person name="Sprenger R.R."/>
            <person name="Richter M."/>
            <person name="Diez M.S."/>
            <person name="Solano J."/>
            <person name="Bargiela R."/>
            <person name="Golyshina O.V."/>
            <person name="Manteca A."/>
            <person name="Ramos J.L."/>
            <person name="Gallego J.R."/>
            <person name="Llorente I."/>
            <person name="Martins Dos Santos V.A."/>
            <person name="Jensen O.N."/>
            <person name="Pelaez A.I."/>
            <person name="Sanchez J."/>
            <person name="Ferrer M."/>
        </authorList>
    </citation>
    <scope>NUCLEOTIDE SEQUENCE</scope>
</reference>
<sequence>MEVQGSSVSWAVADLSRMEEVQSLAGDLRKRFPRIHALVNNAGAIFSTRQETPEGFERTWALNVLSPFLLSNLLLPALTAAAPARVVNVASEAHRTARLRWEDLQGQAHYAGWRAYNQSKLALLLVTYELARRWEGKGVTVNAVHPGFVRTRFGHNNPGLWGGTLRLAERLFAISPERAARTVAPLVTAGEWERVTGGYFIRNRAVRSSPASTDREASARLFRTLSQQVGLSDARLDPPSGPATA</sequence>
<dbReference type="InterPro" id="IPR036291">
    <property type="entry name" value="NAD(P)-bd_dom_sf"/>
</dbReference>
<dbReference type="PANTHER" id="PTHR43157:SF31">
    <property type="entry name" value="PHOSPHATIDYLINOSITOL-GLYCAN BIOSYNTHESIS CLASS F PROTEIN"/>
    <property type="match status" value="1"/>
</dbReference>
<dbReference type="InterPro" id="IPR002347">
    <property type="entry name" value="SDR_fam"/>
</dbReference>
<keyword evidence="1" id="KW-0560">Oxidoreductase</keyword>
<organism evidence="2">
    <name type="scientific">mine drainage metagenome</name>
    <dbReference type="NCBI Taxonomy" id="410659"/>
    <lineage>
        <taxon>unclassified sequences</taxon>
        <taxon>metagenomes</taxon>
        <taxon>ecological metagenomes</taxon>
    </lineage>
</organism>
<reference evidence="2" key="1">
    <citation type="submission" date="2013-08" db="EMBL/GenBank/DDBJ databases">
        <authorList>
            <person name="Mendez C."/>
            <person name="Richter M."/>
            <person name="Ferrer M."/>
            <person name="Sanchez J."/>
        </authorList>
    </citation>
    <scope>NUCLEOTIDE SEQUENCE</scope>
</reference>
<proteinExistence type="predicted"/>
<protein>
    <submittedName>
        <fullName evidence="2">Short-chain dehydrogenase/reductase SDR</fullName>
    </submittedName>
</protein>
<dbReference type="SUPFAM" id="SSF51735">
    <property type="entry name" value="NAD(P)-binding Rossmann-fold domains"/>
    <property type="match status" value="1"/>
</dbReference>
<dbReference type="PROSITE" id="PS00061">
    <property type="entry name" value="ADH_SHORT"/>
    <property type="match status" value="1"/>
</dbReference>
<dbReference type="AlphaFoldDB" id="T1C6B0"/>
<dbReference type="PRINTS" id="PR00081">
    <property type="entry name" value="GDHRDH"/>
</dbReference>
<dbReference type="PANTHER" id="PTHR43157">
    <property type="entry name" value="PHOSPHATIDYLINOSITOL-GLYCAN BIOSYNTHESIS CLASS F PROTEIN-RELATED"/>
    <property type="match status" value="1"/>
</dbReference>
<name>T1C6B0_9ZZZZ</name>
<evidence type="ECO:0000256" key="1">
    <source>
        <dbReference type="ARBA" id="ARBA00023002"/>
    </source>
</evidence>
<dbReference type="EMBL" id="AUZY01000734">
    <property type="protein sequence ID" value="EQD77557.1"/>
    <property type="molecule type" value="Genomic_DNA"/>
</dbReference>